<evidence type="ECO:0000313" key="1">
    <source>
        <dbReference type="EMBL" id="MBB5323015.1"/>
    </source>
</evidence>
<dbReference type="Pfam" id="PF07070">
    <property type="entry name" value="Spo0M"/>
    <property type="match status" value="1"/>
</dbReference>
<gene>
    <name evidence="1" type="ORF">HNQ34_000092</name>
</gene>
<dbReference type="AlphaFoldDB" id="A0A7W8IM38"/>
<keyword evidence="2" id="KW-1185">Reference proteome</keyword>
<sequence>MSLFHKMLASIGIGAAKVDAKLVSERLMAGDEVEGVIEITGGHIEQEIDHIYVSLYATYTVEVDDRKTTGHALIGKWKVTDKLTISVHEKKRIPFRFMLPIDTPISVGKTKVWLHTGLDIKQALDPTDQDYIRVEPTPVMNAVLAAMETLGFRLHEAECKKASWHHRLPFVQEFEYVPKRGLFRGKLDEVEIVFLPVSKEEVDVFMQIDRRARGLSSLLAEALDLDESHIRFRITSADIPQLSQKLSGLIQSYC</sequence>
<dbReference type="EMBL" id="JACHEP010000001">
    <property type="protein sequence ID" value="MBB5323015.1"/>
    <property type="molecule type" value="Genomic_DNA"/>
</dbReference>
<reference evidence="1 2" key="1">
    <citation type="submission" date="2020-08" db="EMBL/GenBank/DDBJ databases">
        <title>Genomic Encyclopedia of Type Strains, Phase IV (KMG-IV): sequencing the most valuable type-strain genomes for metagenomic binning, comparative biology and taxonomic classification.</title>
        <authorList>
            <person name="Goeker M."/>
        </authorList>
    </citation>
    <scope>NUCLEOTIDE SEQUENCE [LARGE SCALE GENOMIC DNA]</scope>
    <source>
        <strain evidence="1 2">DSM 16325</strain>
    </source>
</reference>
<dbReference type="RefSeq" id="WP_183250811.1">
    <property type="nucleotide sequence ID" value="NZ_JACHEP010000001.1"/>
</dbReference>
<dbReference type="PANTHER" id="PTHR40053">
    <property type="entry name" value="SPORULATION-CONTROL PROTEIN SPO0M"/>
    <property type="match status" value="1"/>
</dbReference>
<name>A0A7W8IM38_9BACL</name>
<evidence type="ECO:0000313" key="2">
    <source>
        <dbReference type="Proteomes" id="UP000520011"/>
    </source>
</evidence>
<accession>A0A7W8IM38</accession>
<organism evidence="1 2">
    <name type="scientific">Anoxybacteroides tepidamans</name>
    <dbReference type="NCBI Taxonomy" id="265948"/>
    <lineage>
        <taxon>Bacteria</taxon>
        <taxon>Bacillati</taxon>
        <taxon>Bacillota</taxon>
        <taxon>Bacilli</taxon>
        <taxon>Bacillales</taxon>
        <taxon>Anoxybacillaceae</taxon>
        <taxon>Anoxybacteroides</taxon>
    </lineage>
</organism>
<protein>
    <submittedName>
        <fullName evidence="1">Sporulation-control protein</fullName>
    </submittedName>
</protein>
<dbReference type="Proteomes" id="UP000520011">
    <property type="component" value="Unassembled WGS sequence"/>
</dbReference>
<proteinExistence type="predicted"/>
<dbReference type="InterPro" id="IPR009776">
    <property type="entry name" value="Spore_0_M"/>
</dbReference>
<comment type="caution">
    <text evidence="1">The sequence shown here is derived from an EMBL/GenBank/DDBJ whole genome shotgun (WGS) entry which is preliminary data.</text>
</comment>
<dbReference type="PANTHER" id="PTHR40053:SF1">
    <property type="entry name" value="SPORULATION-CONTROL PROTEIN SPO0M"/>
    <property type="match status" value="1"/>
</dbReference>